<dbReference type="Proteomes" id="UP000183832">
    <property type="component" value="Unassembled WGS sequence"/>
</dbReference>
<dbReference type="OrthoDB" id="7975395at2759"/>
<evidence type="ECO:0000313" key="3">
    <source>
        <dbReference type="Proteomes" id="UP000183832"/>
    </source>
</evidence>
<sequence length="380" mass="45483">MKTFLCFFCAFIIFPQVFGKGKLRFNVDDQYEVCSPETDSYQTFDPTDMNLISVNDTHTYLNGTFRTLINMPPWHARVFTEKLYGEKWEIFMFNRNMPNFCSLWHLPTEVWYDITKKFQNCPFKVGDIVPLDMVRINDFSLNFPKSFKGRWRGTYHGYREIDGRKKMECVRIYADMVEDHNGSLFVLHKSEVSKLICDRNPQEMKILFCTLCVSTLFTTIHGSAKFIIDEQYEVCSPETDSFETFDRSNIEFITVNDTHSFLNGSMTVLHDIPPFHVRLFTEKLYGDKWEKFLFDREIRNFCYEMHQSFEFWYEIMMHFHPCPYSKGDIILADMIRINVFNVRVPRNFHGRWRGTYHGFRQLDGKKKMECYRIYAEFVDE</sequence>
<feature type="signal peptide" evidence="1">
    <location>
        <begin position="1"/>
        <end position="19"/>
    </location>
</feature>
<evidence type="ECO:0000256" key="1">
    <source>
        <dbReference type="SAM" id="SignalP"/>
    </source>
</evidence>
<keyword evidence="1" id="KW-0732">Signal</keyword>
<dbReference type="EMBL" id="CVRI01000047">
    <property type="protein sequence ID" value="CRK97122.1"/>
    <property type="molecule type" value="Genomic_DNA"/>
</dbReference>
<accession>A0A1J1IBK4</accession>
<gene>
    <name evidence="2" type="primary">putative AGAP006698-PA</name>
    <name evidence="2" type="ORF">CLUMA_CG010519</name>
</gene>
<evidence type="ECO:0000313" key="2">
    <source>
        <dbReference type="EMBL" id="CRK97122.1"/>
    </source>
</evidence>
<proteinExistence type="predicted"/>
<name>A0A1J1IBK4_9DIPT</name>
<organism evidence="2 3">
    <name type="scientific">Clunio marinus</name>
    <dbReference type="NCBI Taxonomy" id="568069"/>
    <lineage>
        <taxon>Eukaryota</taxon>
        <taxon>Metazoa</taxon>
        <taxon>Ecdysozoa</taxon>
        <taxon>Arthropoda</taxon>
        <taxon>Hexapoda</taxon>
        <taxon>Insecta</taxon>
        <taxon>Pterygota</taxon>
        <taxon>Neoptera</taxon>
        <taxon>Endopterygota</taxon>
        <taxon>Diptera</taxon>
        <taxon>Nematocera</taxon>
        <taxon>Chironomoidea</taxon>
        <taxon>Chironomidae</taxon>
        <taxon>Clunio</taxon>
    </lineage>
</organism>
<reference evidence="2 3" key="1">
    <citation type="submission" date="2015-04" db="EMBL/GenBank/DDBJ databases">
        <authorList>
            <person name="Syromyatnikov M.Y."/>
            <person name="Popov V.N."/>
        </authorList>
    </citation>
    <scope>NUCLEOTIDE SEQUENCE [LARGE SCALE GENOMIC DNA]</scope>
</reference>
<keyword evidence="3" id="KW-1185">Reference proteome</keyword>
<dbReference type="AlphaFoldDB" id="A0A1J1IBK4"/>
<feature type="chain" id="PRO_5013380431" evidence="1">
    <location>
        <begin position="20"/>
        <end position="380"/>
    </location>
</feature>
<protein>
    <submittedName>
        <fullName evidence="2">CLUMA_CG010519, isoform A</fullName>
    </submittedName>
</protein>